<keyword evidence="1" id="KW-0597">Phosphoprotein</keyword>
<dbReference type="GO" id="GO:0008757">
    <property type="term" value="F:S-adenosylmethionine-dependent methyltransferase activity"/>
    <property type="evidence" value="ECO:0007669"/>
    <property type="project" value="InterPro"/>
</dbReference>
<gene>
    <name evidence="5" type="ORF">E4U42_004535</name>
</gene>
<evidence type="ECO:0008006" key="7">
    <source>
        <dbReference type="Google" id="ProtNLM"/>
    </source>
</evidence>
<dbReference type="Pfam" id="PF05724">
    <property type="entry name" value="TPMT"/>
    <property type="match status" value="1"/>
</dbReference>
<evidence type="ECO:0000313" key="6">
    <source>
        <dbReference type="Proteomes" id="UP000811619"/>
    </source>
</evidence>
<evidence type="ECO:0000256" key="2">
    <source>
        <dbReference type="ARBA" id="ARBA00022603"/>
    </source>
</evidence>
<dbReference type="PANTHER" id="PTHR32183:SF6">
    <property type="entry name" value="CYSTEINE SULFINATE DESULFINASE_CYSTEINE DESULFURASE AND RELATED ENZYMES"/>
    <property type="match status" value="1"/>
</dbReference>
<proteinExistence type="predicted"/>
<dbReference type="Gene3D" id="3.40.50.150">
    <property type="entry name" value="Vaccinia Virus protein VP39"/>
    <property type="match status" value="1"/>
</dbReference>
<dbReference type="AlphaFoldDB" id="A0A8K0NG45"/>
<sequence>MSNSAPVPPGRLVAHFADRSRSEQTAAWNDLWESDDNDLWDRGMPSPALIDLIESRPEALCAPSLVGRGRLRALIPGCGRGYDVAMLALHGFDVCGLEVSSKGAQIARDYTRRELESPHDYNYGRKGRFETPPGSVQIITADFFNHDWETLLGEDGKRGFDLIYDYTFLCALLPEMRKDWSMRMAELVAPSGVLVCLEFPMYKDLGAVGPPWGLRGVHWNLLAEGKDGIIHEPGNVEQEDMIDGPFNRIVYISPERSYEAGRGTDMLSIWKPKKTA</sequence>
<accession>A0A8K0NG45</accession>
<dbReference type="GO" id="GO:0032259">
    <property type="term" value="P:methylation"/>
    <property type="evidence" value="ECO:0007669"/>
    <property type="project" value="UniProtKB-KW"/>
</dbReference>
<dbReference type="SUPFAM" id="SSF53335">
    <property type="entry name" value="S-adenosyl-L-methionine-dependent methyltransferases"/>
    <property type="match status" value="1"/>
</dbReference>
<evidence type="ECO:0000256" key="1">
    <source>
        <dbReference type="ARBA" id="ARBA00022553"/>
    </source>
</evidence>
<keyword evidence="4" id="KW-0949">S-adenosyl-L-methionine</keyword>
<dbReference type="EMBL" id="SRPY01000402">
    <property type="protein sequence ID" value="KAG5924851.1"/>
    <property type="molecule type" value="Genomic_DNA"/>
</dbReference>
<comment type="caution">
    <text evidence="5">The sequence shown here is derived from an EMBL/GenBank/DDBJ whole genome shotgun (WGS) entry which is preliminary data.</text>
</comment>
<protein>
    <recommendedName>
        <fullName evidence="7">Thiol methyltransferase</fullName>
    </recommendedName>
</protein>
<organism evidence="5 6">
    <name type="scientific">Claviceps africana</name>
    <dbReference type="NCBI Taxonomy" id="83212"/>
    <lineage>
        <taxon>Eukaryota</taxon>
        <taxon>Fungi</taxon>
        <taxon>Dikarya</taxon>
        <taxon>Ascomycota</taxon>
        <taxon>Pezizomycotina</taxon>
        <taxon>Sordariomycetes</taxon>
        <taxon>Hypocreomycetidae</taxon>
        <taxon>Hypocreales</taxon>
        <taxon>Clavicipitaceae</taxon>
        <taxon>Claviceps</taxon>
    </lineage>
</organism>
<dbReference type="PANTHER" id="PTHR32183">
    <property type="match status" value="1"/>
</dbReference>
<dbReference type="Proteomes" id="UP000811619">
    <property type="component" value="Unassembled WGS sequence"/>
</dbReference>
<keyword evidence="2" id="KW-0489">Methyltransferase</keyword>
<name>A0A8K0NG45_9HYPO</name>
<evidence type="ECO:0000313" key="5">
    <source>
        <dbReference type="EMBL" id="KAG5924851.1"/>
    </source>
</evidence>
<keyword evidence="3" id="KW-0808">Transferase</keyword>
<dbReference type="PROSITE" id="PS51585">
    <property type="entry name" value="SAM_MT_TPMT"/>
    <property type="match status" value="1"/>
</dbReference>
<evidence type="ECO:0000256" key="4">
    <source>
        <dbReference type="ARBA" id="ARBA00022691"/>
    </source>
</evidence>
<keyword evidence="6" id="KW-1185">Reference proteome</keyword>
<dbReference type="InterPro" id="IPR029063">
    <property type="entry name" value="SAM-dependent_MTases_sf"/>
</dbReference>
<evidence type="ECO:0000256" key="3">
    <source>
        <dbReference type="ARBA" id="ARBA00022679"/>
    </source>
</evidence>
<dbReference type="InterPro" id="IPR008854">
    <property type="entry name" value="TPMT"/>
</dbReference>
<dbReference type="OrthoDB" id="276151at2759"/>
<reference evidence="5" key="1">
    <citation type="journal article" date="2020" name="bioRxiv">
        <title>Whole genome comparisons of ergot fungi reveals the divergence and evolution of species within the genus Claviceps are the result of varying mechanisms driving genome evolution and host range expansion.</title>
        <authorList>
            <person name="Wyka S.A."/>
            <person name="Mondo S.J."/>
            <person name="Liu M."/>
            <person name="Dettman J."/>
            <person name="Nalam V."/>
            <person name="Broders K.D."/>
        </authorList>
    </citation>
    <scope>NUCLEOTIDE SEQUENCE</scope>
    <source>
        <strain evidence="5">CCC 489</strain>
    </source>
</reference>